<dbReference type="Pfam" id="PF14125">
    <property type="entry name" value="DUF4292"/>
    <property type="match status" value="1"/>
</dbReference>
<dbReference type="PROSITE" id="PS51257">
    <property type="entry name" value="PROKAR_LIPOPROTEIN"/>
    <property type="match status" value="1"/>
</dbReference>
<comment type="caution">
    <text evidence="2">The sequence shown here is derived from an EMBL/GenBank/DDBJ whole genome shotgun (WGS) entry which is preliminary data.</text>
</comment>
<dbReference type="Gene3D" id="2.50.20.10">
    <property type="entry name" value="Lipoprotein localisation LolA/LolB/LppX"/>
    <property type="match status" value="1"/>
</dbReference>
<dbReference type="Proteomes" id="UP000051643">
    <property type="component" value="Unassembled WGS sequence"/>
</dbReference>
<evidence type="ECO:0000313" key="2">
    <source>
        <dbReference type="EMBL" id="KRG27739.1"/>
    </source>
</evidence>
<protein>
    <submittedName>
        <fullName evidence="2">Deoxyuridine 5'-triphosphate nucleotidohydrolase</fullName>
    </submittedName>
</protein>
<dbReference type="AlphaFoldDB" id="A0A0Q9Z4E1"/>
<keyword evidence="2" id="KW-0378">Hydrolase</keyword>
<proteinExistence type="predicted"/>
<dbReference type="InterPro" id="IPR025634">
    <property type="entry name" value="DUF4292"/>
</dbReference>
<dbReference type="OrthoDB" id="849114at2"/>
<dbReference type="RefSeq" id="WP_057482412.1">
    <property type="nucleotide sequence ID" value="NZ_BMWR01000004.1"/>
</dbReference>
<sequence>MYRKILGVVLLSLFIVSCGSRKGVKGIATKNAEAANIIESHYNSETSFTTLTGKLKTVYQNEDRTQSVNLSFRMEKDKAIWMSASVLGFPVAKAYITPSRVSYYEKVSQTYFDGDFRLLSDLLGTPLDFQKLQNLLIGQAIYDLREEEFEFSQTAKGFQFMPSNGGLIRKMFLLNPKNFKTSAQQLAQTEENKSVTVTYSDYQEVEGKIFPEEISIIANEAGSSTKIELTYRSLEFDRGDLSFPFDIPSGYEEISL</sequence>
<dbReference type="GO" id="GO:0016787">
    <property type="term" value="F:hydrolase activity"/>
    <property type="evidence" value="ECO:0007669"/>
    <property type="project" value="UniProtKB-KW"/>
</dbReference>
<accession>A0A0Q9Z4E1</accession>
<organism evidence="2 3">
    <name type="scientific">Salegentibacter mishustinae</name>
    <dbReference type="NCBI Taxonomy" id="270918"/>
    <lineage>
        <taxon>Bacteria</taxon>
        <taxon>Pseudomonadati</taxon>
        <taxon>Bacteroidota</taxon>
        <taxon>Flavobacteriia</taxon>
        <taxon>Flavobacteriales</taxon>
        <taxon>Flavobacteriaceae</taxon>
        <taxon>Salegentibacter</taxon>
    </lineage>
</organism>
<dbReference type="STRING" id="270918.APR42_08260"/>
<reference evidence="2" key="1">
    <citation type="submission" date="2015-10" db="EMBL/GenBank/DDBJ databases">
        <title>Draft genome sequence of Salegentibacter mishustinae KCTC 12263.</title>
        <authorList>
            <person name="Lin W."/>
            <person name="Zheng Q."/>
        </authorList>
    </citation>
    <scope>NUCLEOTIDE SEQUENCE [LARGE SCALE GENOMIC DNA]</scope>
    <source>
        <strain evidence="2">KCTC 12263</strain>
    </source>
</reference>
<evidence type="ECO:0000313" key="3">
    <source>
        <dbReference type="Proteomes" id="UP000051643"/>
    </source>
</evidence>
<keyword evidence="1" id="KW-0732">Signal</keyword>
<dbReference type="EMBL" id="LKTP01000034">
    <property type="protein sequence ID" value="KRG27739.1"/>
    <property type="molecule type" value="Genomic_DNA"/>
</dbReference>
<keyword evidence="3" id="KW-1185">Reference proteome</keyword>
<name>A0A0Q9Z4E1_9FLAO</name>
<gene>
    <name evidence="2" type="ORF">APR42_08260</name>
</gene>
<dbReference type="InterPro" id="IPR029046">
    <property type="entry name" value="LolA/LolB/LppX"/>
</dbReference>
<evidence type="ECO:0000256" key="1">
    <source>
        <dbReference type="ARBA" id="ARBA00022729"/>
    </source>
</evidence>
<dbReference type="SUPFAM" id="SSF89392">
    <property type="entry name" value="Prokaryotic lipoproteins and lipoprotein localization factors"/>
    <property type="match status" value="1"/>
</dbReference>